<organism evidence="1 2">
    <name type="scientific">Pistacia integerrima</name>
    <dbReference type="NCBI Taxonomy" id="434235"/>
    <lineage>
        <taxon>Eukaryota</taxon>
        <taxon>Viridiplantae</taxon>
        <taxon>Streptophyta</taxon>
        <taxon>Embryophyta</taxon>
        <taxon>Tracheophyta</taxon>
        <taxon>Spermatophyta</taxon>
        <taxon>Magnoliopsida</taxon>
        <taxon>eudicotyledons</taxon>
        <taxon>Gunneridae</taxon>
        <taxon>Pentapetalae</taxon>
        <taxon>rosids</taxon>
        <taxon>malvids</taxon>
        <taxon>Sapindales</taxon>
        <taxon>Anacardiaceae</taxon>
        <taxon>Pistacia</taxon>
    </lineage>
</organism>
<accession>A0ACC0YLS2</accession>
<gene>
    <name evidence="1" type="ORF">Pint_22248</name>
</gene>
<protein>
    <submittedName>
        <fullName evidence="1">Uncharacterized protein</fullName>
    </submittedName>
</protein>
<dbReference type="Proteomes" id="UP001163603">
    <property type="component" value="Chromosome 6"/>
</dbReference>
<name>A0ACC0YLS2_9ROSI</name>
<proteinExistence type="predicted"/>
<keyword evidence="2" id="KW-1185">Reference proteome</keyword>
<dbReference type="EMBL" id="CM047741">
    <property type="protein sequence ID" value="KAJ0038320.1"/>
    <property type="molecule type" value="Genomic_DNA"/>
</dbReference>
<comment type="caution">
    <text evidence="1">The sequence shown here is derived from an EMBL/GenBank/DDBJ whole genome shotgun (WGS) entry which is preliminary data.</text>
</comment>
<reference evidence="2" key="1">
    <citation type="journal article" date="2023" name="G3 (Bethesda)">
        <title>Genome assembly and association tests identify interacting loci associated with vigor, precocity, and sex in interspecific pistachio rootstocks.</title>
        <authorList>
            <person name="Palmer W."/>
            <person name="Jacygrad E."/>
            <person name="Sagayaradj S."/>
            <person name="Cavanaugh K."/>
            <person name="Han R."/>
            <person name="Bertier L."/>
            <person name="Beede B."/>
            <person name="Kafkas S."/>
            <person name="Golino D."/>
            <person name="Preece J."/>
            <person name="Michelmore R."/>
        </authorList>
    </citation>
    <scope>NUCLEOTIDE SEQUENCE [LARGE SCALE GENOMIC DNA]</scope>
</reference>
<evidence type="ECO:0000313" key="2">
    <source>
        <dbReference type="Proteomes" id="UP001163603"/>
    </source>
</evidence>
<sequence>MEKLEKLRGKVVVLKPKIENGKQTPPPPKHPMDPQQGFVRPLVESILP</sequence>
<evidence type="ECO:0000313" key="1">
    <source>
        <dbReference type="EMBL" id="KAJ0038320.1"/>
    </source>
</evidence>